<sequence>MADPDPIPHFSSADLHIASWERLDHGGHSFVFKVSINDALSVVKIFRLQPTSASPDPYLYFTRELGSHQRLVAAGLAGTHTPRIHGVLRISPAHEALLLSEGKLPPMRRRRKVADRPLMAVWMELIPGRRLAVVDMAGEAGRALRLQVEGALEKVHAAGVLQGDVKWRNIMVADGRAVWLDFSNAGVVEAGTAGGAAEEMEKLRWMLGRYERVQGGIV</sequence>
<reference evidence="1 2" key="1">
    <citation type="submission" date="2024-02" db="EMBL/GenBank/DDBJ databases">
        <title>Discinaceae phylogenomics.</title>
        <authorList>
            <person name="Dirks A.C."/>
            <person name="James T.Y."/>
        </authorList>
    </citation>
    <scope>NUCLEOTIDE SEQUENCE [LARGE SCALE GENOMIC DNA]</scope>
    <source>
        <strain evidence="1 2">ACD0624</strain>
    </source>
</reference>
<proteinExistence type="predicted"/>
<gene>
    <name evidence="1" type="ORF">Q9L58_009827</name>
</gene>
<evidence type="ECO:0008006" key="3">
    <source>
        <dbReference type="Google" id="ProtNLM"/>
    </source>
</evidence>
<keyword evidence="2" id="KW-1185">Reference proteome</keyword>
<dbReference type="EMBL" id="JBBBZM010000267">
    <property type="protein sequence ID" value="KAL0631319.1"/>
    <property type="molecule type" value="Genomic_DNA"/>
</dbReference>
<organism evidence="1 2">
    <name type="scientific">Discina gigas</name>
    <dbReference type="NCBI Taxonomy" id="1032678"/>
    <lineage>
        <taxon>Eukaryota</taxon>
        <taxon>Fungi</taxon>
        <taxon>Dikarya</taxon>
        <taxon>Ascomycota</taxon>
        <taxon>Pezizomycotina</taxon>
        <taxon>Pezizomycetes</taxon>
        <taxon>Pezizales</taxon>
        <taxon>Discinaceae</taxon>
        <taxon>Discina</taxon>
    </lineage>
</organism>
<accession>A0ABR3G5U4</accession>
<name>A0ABR3G5U4_9PEZI</name>
<protein>
    <recommendedName>
        <fullName evidence="3">Protein kinase domain-containing protein</fullName>
    </recommendedName>
</protein>
<evidence type="ECO:0000313" key="2">
    <source>
        <dbReference type="Proteomes" id="UP001447188"/>
    </source>
</evidence>
<comment type="caution">
    <text evidence="1">The sequence shown here is derived from an EMBL/GenBank/DDBJ whole genome shotgun (WGS) entry which is preliminary data.</text>
</comment>
<dbReference type="InterPro" id="IPR011009">
    <property type="entry name" value="Kinase-like_dom_sf"/>
</dbReference>
<dbReference type="PANTHER" id="PTHR37171">
    <property type="entry name" value="SERINE/THREONINE-PROTEIN KINASE YRZF-RELATED"/>
    <property type="match status" value="1"/>
</dbReference>
<dbReference type="Proteomes" id="UP001447188">
    <property type="component" value="Unassembled WGS sequence"/>
</dbReference>
<dbReference type="PANTHER" id="PTHR37171:SF1">
    <property type="entry name" value="SERINE_THREONINE-PROTEIN KINASE YRZF-RELATED"/>
    <property type="match status" value="1"/>
</dbReference>
<dbReference type="SUPFAM" id="SSF56112">
    <property type="entry name" value="Protein kinase-like (PK-like)"/>
    <property type="match status" value="1"/>
</dbReference>
<evidence type="ECO:0000313" key="1">
    <source>
        <dbReference type="EMBL" id="KAL0631319.1"/>
    </source>
</evidence>
<dbReference type="InterPro" id="IPR052396">
    <property type="entry name" value="Meiotic_Drive_Suppr_Kinase"/>
</dbReference>